<gene>
    <name evidence="1" type="ORF">RPERSI_LOCUS4094</name>
</gene>
<reference evidence="1" key="1">
    <citation type="submission" date="2021-06" db="EMBL/GenBank/DDBJ databases">
        <authorList>
            <person name="Kallberg Y."/>
            <person name="Tangrot J."/>
            <person name="Rosling A."/>
        </authorList>
    </citation>
    <scope>NUCLEOTIDE SEQUENCE</scope>
    <source>
        <strain evidence="1">MA461A</strain>
    </source>
</reference>
<organism evidence="1 2">
    <name type="scientific">Racocetra persica</name>
    <dbReference type="NCBI Taxonomy" id="160502"/>
    <lineage>
        <taxon>Eukaryota</taxon>
        <taxon>Fungi</taxon>
        <taxon>Fungi incertae sedis</taxon>
        <taxon>Mucoromycota</taxon>
        <taxon>Glomeromycotina</taxon>
        <taxon>Glomeromycetes</taxon>
        <taxon>Diversisporales</taxon>
        <taxon>Gigasporaceae</taxon>
        <taxon>Racocetra</taxon>
    </lineage>
</organism>
<evidence type="ECO:0000313" key="2">
    <source>
        <dbReference type="Proteomes" id="UP000789920"/>
    </source>
</evidence>
<evidence type="ECO:0000313" key="1">
    <source>
        <dbReference type="EMBL" id="CAG8554319.1"/>
    </source>
</evidence>
<protein>
    <submittedName>
        <fullName evidence="1">8361_t:CDS:1</fullName>
    </submittedName>
</protein>
<dbReference type="Proteomes" id="UP000789920">
    <property type="component" value="Unassembled WGS sequence"/>
</dbReference>
<proteinExistence type="predicted"/>
<dbReference type="EMBL" id="CAJVQC010005441">
    <property type="protein sequence ID" value="CAG8554319.1"/>
    <property type="molecule type" value="Genomic_DNA"/>
</dbReference>
<name>A0ACA9LVX2_9GLOM</name>
<feature type="non-terminal residue" evidence="1">
    <location>
        <position position="1"/>
    </location>
</feature>
<keyword evidence="2" id="KW-1185">Reference proteome</keyword>
<comment type="caution">
    <text evidence="1">The sequence shown here is derived from an EMBL/GenBank/DDBJ whole genome shotgun (WGS) entry which is preliminary data.</text>
</comment>
<sequence length="114" mass="13054">DADCKNFSLLLNMTTTPQKPIAGQPLVFDFNKTIEKDISNETKIYIEIYHESDGWYNYIQQIPEHFSGTFSLMPYLGYPSENQIQINPSCSNPNNPDSRDSTLTMQEYPPTHSS</sequence>
<accession>A0ACA9LVX2</accession>